<reference evidence="6" key="1">
    <citation type="journal article" date="2019" name="Int. J. Syst. Evol. Microbiol.">
        <title>The Global Catalogue of Microorganisms (GCM) 10K type strain sequencing project: providing services to taxonomists for standard genome sequencing and annotation.</title>
        <authorList>
            <consortium name="The Broad Institute Genomics Platform"/>
            <consortium name="The Broad Institute Genome Sequencing Center for Infectious Disease"/>
            <person name="Wu L."/>
            <person name="Ma J."/>
        </authorList>
    </citation>
    <scope>NUCLEOTIDE SEQUENCE [LARGE SCALE GENOMIC DNA]</scope>
    <source>
        <strain evidence="6">CGMCC 4.7677</strain>
    </source>
</reference>
<dbReference type="Proteomes" id="UP000605897">
    <property type="component" value="Unassembled WGS sequence"/>
</dbReference>
<dbReference type="EMBL" id="BNAU01000001">
    <property type="protein sequence ID" value="GHE84210.1"/>
    <property type="molecule type" value="Genomic_DNA"/>
</dbReference>
<dbReference type="Gene3D" id="3.30.750.24">
    <property type="entry name" value="STAS domain"/>
    <property type="match status" value="1"/>
</dbReference>
<comment type="similarity">
    <text evidence="1 2">Belongs to the anti-sigma-factor antagonist family.</text>
</comment>
<dbReference type="InterPro" id="IPR036513">
    <property type="entry name" value="STAS_dom_sf"/>
</dbReference>
<protein>
    <recommendedName>
        <fullName evidence="2">Anti-sigma factor antagonist</fullName>
    </recommendedName>
</protein>
<evidence type="ECO:0000256" key="3">
    <source>
        <dbReference type="SAM" id="MobiDB-lite"/>
    </source>
</evidence>
<feature type="compositionally biased region" description="Polar residues" evidence="3">
    <location>
        <begin position="1"/>
        <end position="12"/>
    </location>
</feature>
<dbReference type="CDD" id="cd07043">
    <property type="entry name" value="STAS_anti-anti-sigma_factors"/>
    <property type="match status" value="1"/>
</dbReference>
<feature type="region of interest" description="Disordered" evidence="3">
    <location>
        <begin position="1"/>
        <end position="24"/>
    </location>
</feature>
<comment type="caution">
    <text evidence="5">The sequence shown here is derived from an EMBL/GenBank/DDBJ whole genome shotgun (WGS) entry which is preliminary data.</text>
</comment>
<evidence type="ECO:0000313" key="5">
    <source>
        <dbReference type="EMBL" id="GHE84210.1"/>
    </source>
</evidence>
<evidence type="ECO:0000256" key="1">
    <source>
        <dbReference type="ARBA" id="ARBA00009013"/>
    </source>
</evidence>
<dbReference type="PROSITE" id="PS50801">
    <property type="entry name" value="STAS"/>
    <property type="match status" value="1"/>
</dbReference>
<accession>A0ABQ3IHS7</accession>
<dbReference type="PANTHER" id="PTHR33495">
    <property type="entry name" value="ANTI-SIGMA FACTOR ANTAGONIST TM_1081-RELATED-RELATED"/>
    <property type="match status" value="1"/>
</dbReference>
<evidence type="ECO:0000313" key="6">
    <source>
        <dbReference type="Proteomes" id="UP000605897"/>
    </source>
</evidence>
<dbReference type="InterPro" id="IPR002645">
    <property type="entry name" value="STAS_dom"/>
</dbReference>
<evidence type="ECO:0000256" key="2">
    <source>
        <dbReference type="RuleBase" id="RU003749"/>
    </source>
</evidence>
<gene>
    <name evidence="5" type="ORF">GCM10017786_14670</name>
</gene>
<proteinExistence type="inferred from homology"/>
<dbReference type="NCBIfam" id="TIGR00377">
    <property type="entry name" value="ant_ant_sig"/>
    <property type="match status" value="1"/>
</dbReference>
<dbReference type="Pfam" id="PF01740">
    <property type="entry name" value="STAS"/>
    <property type="match status" value="1"/>
</dbReference>
<keyword evidence="6" id="KW-1185">Reference proteome</keyword>
<name>A0ABQ3IHS7_9PSEU</name>
<sequence length="137" mass="14366">MTHPARNSTGAVSTAVRRGTRVPAQRAAPGALRLQVFWPVPGIAVLKVAGDVDVATAAPLNRALEELTAHRPRVAVVDLSGVDFLGSAGLAALAQASERADVRVVAPTRQTSRPLSITGLDQRLPVYATRDEALRAC</sequence>
<organism evidence="5 6">
    <name type="scientific">Amycolatopsis deserti</name>
    <dbReference type="NCBI Taxonomy" id="185696"/>
    <lineage>
        <taxon>Bacteria</taxon>
        <taxon>Bacillati</taxon>
        <taxon>Actinomycetota</taxon>
        <taxon>Actinomycetes</taxon>
        <taxon>Pseudonocardiales</taxon>
        <taxon>Pseudonocardiaceae</taxon>
        <taxon>Amycolatopsis</taxon>
    </lineage>
</organism>
<feature type="domain" description="STAS" evidence="4">
    <location>
        <begin position="41"/>
        <end position="137"/>
    </location>
</feature>
<evidence type="ECO:0000259" key="4">
    <source>
        <dbReference type="PROSITE" id="PS50801"/>
    </source>
</evidence>
<dbReference type="InterPro" id="IPR003658">
    <property type="entry name" value="Anti-sigma_ant"/>
</dbReference>
<dbReference type="PANTHER" id="PTHR33495:SF13">
    <property type="entry name" value="ANTI-SIGMA-F FACTOR ANTAGONIST RSFB"/>
    <property type="match status" value="1"/>
</dbReference>
<dbReference type="SUPFAM" id="SSF52091">
    <property type="entry name" value="SpoIIaa-like"/>
    <property type="match status" value="1"/>
</dbReference>
<dbReference type="RefSeq" id="WP_191243639.1">
    <property type="nucleotide sequence ID" value="NZ_BNAU01000001.1"/>
</dbReference>